<dbReference type="EMBL" id="JACHTF010000004">
    <property type="protein sequence ID" value="MBB1059889.1"/>
    <property type="molecule type" value="Genomic_DNA"/>
</dbReference>
<dbReference type="InterPro" id="IPR029069">
    <property type="entry name" value="HotDog_dom_sf"/>
</dbReference>
<evidence type="ECO:0000313" key="2">
    <source>
        <dbReference type="Proteomes" id="UP000523196"/>
    </source>
</evidence>
<keyword evidence="2" id="KW-1185">Reference proteome</keyword>
<dbReference type="Gene3D" id="3.10.129.10">
    <property type="entry name" value="Hotdog Thioesterase"/>
    <property type="match status" value="1"/>
</dbReference>
<dbReference type="AlphaFoldDB" id="A0A7W3TKR1"/>
<dbReference type="Proteomes" id="UP000523196">
    <property type="component" value="Unassembled WGS sequence"/>
</dbReference>
<dbReference type="Pfam" id="PF22817">
    <property type="entry name" value="ApeP-like"/>
    <property type="match status" value="1"/>
</dbReference>
<dbReference type="SUPFAM" id="SSF54637">
    <property type="entry name" value="Thioesterase/thiol ester dehydrase-isomerase"/>
    <property type="match status" value="1"/>
</dbReference>
<keyword evidence="1" id="KW-0808">Transferase</keyword>
<protein>
    <submittedName>
        <fullName evidence="1">Phosphotransferase</fullName>
    </submittedName>
</protein>
<name>A0A7W3TKR1_9GAMM</name>
<organism evidence="1 2">
    <name type="scientific">Marilutibacter spongiae</name>
    <dbReference type="NCBI Taxonomy" id="2025720"/>
    <lineage>
        <taxon>Bacteria</taxon>
        <taxon>Pseudomonadati</taxon>
        <taxon>Pseudomonadota</taxon>
        <taxon>Gammaproteobacteria</taxon>
        <taxon>Lysobacterales</taxon>
        <taxon>Lysobacteraceae</taxon>
        <taxon>Marilutibacter</taxon>
    </lineage>
</organism>
<reference evidence="1 2" key="1">
    <citation type="submission" date="2020-08" db="EMBL/GenBank/DDBJ databases">
        <authorList>
            <person name="Xu S."/>
            <person name="Li A."/>
        </authorList>
    </citation>
    <scope>NUCLEOTIDE SEQUENCE [LARGE SCALE GENOMIC DNA]</scope>
    <source>
        <strain evidence="1 2">119BY6-57</strain>
    </source>
</reference>
<sequence length="158" mass="16735">MSPHAPRLDRAGILARVPHQGTMCLWDAVVDWDATSIRLHADNHRDAAHPLRRRGRLAAVHLCEYGAQAMAVHGGLLGDGEDAPPRAGMLVALRAVRLHVARVDALPGPLEGAATLLAAGPSSQQYAFEIRHAGELIAEGRAMVAFAAPVDATLAQNL</sequence>
<evidence type="ECO:0000313" key="1">
    <source>
        <dbReference type="EMBL" id="MBB1059889.1"/>
    </source>
</evidence>
<dbReference type="RefSeq" id="WP_182685506.1">
    <property type="nucleotide sequence ID" value="NZ_JACHTF010000004.1"/>
</dbReference>
<accession>A0A7W3TKR1</accession>
<proteinExistence type="predicted"/>
<dbReference type="InterPro" id="IPR016776">
    <property type="entry name" value="ApeP-like_dehydratase"/>
</dbReference>
<dbReference type="GO" id="GO:0016740">
    <property type="term" value="F:transferase activity"/>
    <property type="evidence" value="ECO:0007669"/>
    <property type="project" value="UniProtKB-KW"/>
</dbReference>
<gene>
    <name evidence="1" type="ORF">H4F98_04810</name>
</gene>
<comment type="caution">
    <text evidence="1">The sequence shown here is derived from an EMBL/GenBank/DDBJ whole genome shotgun (WGS) entry which is preliminary data.</text>
</comment>